<evidence type="ECO:0000259" key="1">
    <source>
        <dbReference type="Pfam" id="PF00122"/>
    </source>
</evidence>
<dbReference type="Pfam" id="PF00122">
    <property type="entry name" value="E1-E2_ATPase"/>
    <property type="match status" value="1"/>
</dbReference>
<dbReference type="InterPro" id="IPR029044">
    <property type="entry name" value="Nucleotide-diphossugar_trans"/>
</dbReference>
<dbReference type="Proteomes" id="UP000663868">
    <property type="component" value="Unassembled WGS sequence"/>
</dbReference>
<dbReference type="EMBL" id="CAJOBB010003411">
    <property type="protein sequence ID" value="CAF4039032.1"/>
    <property type="molecule type" value="Genomic_DNA"/>
</dbReference>
<dbReference type="Pfam" id="PF04488">
    <property type="entry name" value="Gly_transf_sug"/>
    <property type="match status" value="1"/>
</dbReference>
<proteinExistence type="predicted"/>
<feature type="non-terminal residue" evidence="2">
    <location>
        <position position="1"/>
    </location>
</feature>
<dbReference type="InterPro" id="IPR059000">
    <property type="entry name" value="ATPase_P-type_domA"/>
</dbReference>
<dbReference type="AlphaFoldDB" id="A0A819RAB6"/>
<organism evidence="2 3">
    <name type="scientific">Adineta steineri</name>
    <dbReference type="NCBI Taxonomy" id="433720"/>
    <lineage>
        <taxon>Eukaryota</taxon>
        <taxon>Metazoa</taxon>
        <taxon>Spiralia</taxon>
        <taxon>Gnathifera</taxon>
        <taxon>Rotifera</taxon>
        <taxon>Eurotatoria</taxon>
        <taxon>Bdelloidea</taxon>
        <taxon>Adinetida</taxon>
        <taxon>Adinetidae</taxon>
        <taxon>Adineta</taxon>
    </lineage>
</organism>
<dbReference type="PANTHER" id="PTHR46830:SF2">
    <property type="entry name" value="ALPHA-1,4-N-ACETYLGLUCOSAMINYLTRANSFERASE"/>
    <property type="match status" value="1"/>
</dbReference>
<evidence type="ECO:0000313" key="3">
    <source>
        <dbReference type="Proteomes" id="UP000663868"/>
    </source>
</evidence>
<dbReference type="PANTHER" id="PTHR46830">
    <property type="entry name" value="TRANSFERASE, PUTATIVE-RELATED"/>
    <property type="match status" value="1"/>
</dbReference>
<dbReference type="SUPFAM" id="SSF53448">
    <property type="entry name" value="Nucleotide-diphospho-sugar transferases"/>
    <property type="match status" value="1"/>
</dbReference>
<dbReference type="SUPFAM" id="SSF81653">
    <property type="entry name" value="Calcium ATPase, transduction domain A"/>
    <property type="match status" value="1"/>
</dbReference>
<accession>A0A819RAB6</accession>
<dbReference type="Gene3D" id="2.70.150.10">
    <property type="entry name" value="Calcium-transporting ATPase, cytoplasmic transduction domain A"/>
    <property type="match status" value="1"/>
</dbReference>
<dbReference type="InterPro" id="IPR007577">
    <property type="entry name" value="GlycoTrfase_DXD_sugar-bd_CS"/>
</dbReference>
<name>A0A819RAB6_9BILA</name>
<dbReference type="InterPro" id="IPR008250">
    <property type="entry name" value="ATPase_P-typ_transduc_dom_A_sf"/>
</dbReference>
<sequence>PNTFWWNKTKNDPEINVTLVKSRLVETIFNKSIDHHAHRGDIMRLEVLIEYGGIYLDTDVLVLRSFAPLLNISDVIMAHQSDDPKTACNAVILAKKNATFLRRLYHSYQSFDSRCWDCHSVKLTGQLASIYIDEVVVLPTDTFFRPGWDEPDKFFKSNDYNFTSNYAAHLWNTVNNHYLSVLTPDIALRTKPNSRITVLRNGKIQEIPIIDVVVGDVCPLKSDKCDHIPADGLVIESNSLEVDESEMTGEIESINRCYGDIVFGDTVVKNGTRKMVVIRVGEYSSVGAGDRVS</sequence>
<protein>
    <recommendedName>
        <fullName evidence="1">P-type ATPase A domain-containing protein</fullName>
    </recommendedName>
</protein>
<dbReference type="Gene3D" id="3.90.550.20">
    <property type="match status" value="1"/>
</dbReference>
<gene>
    <name evidence="2" type="ORF">KXQ929_LOCUS30793</name>
</gene>
<comment type="caution">
    <text evidence="2">The sequence shown here is derived from an EMBL/GenBank/DDBJ whole genome shotgun (WGS) entry which is preliminary data.</text>
</comment>
<feature type="domain" description="P-type ATPase A" evidence="1">
    <location>
        <begin position="195"/>
        <end position="287"/>
    </location>
</feature>
<reference evidence="2" key="1">
    <citation type="submission" date="2021-02" db="EMBL/GenBank/DDBJ databases">
        <authorList>
            <person name="Nowell W R."/>
        </authorList>
    </citation>
    <scope>NUCLEOTIDE SEQUENCE</scope>
</reference>
<evidence type="ECO:0000313" key="2">
    <source>
        <dbReference type="EMBL" id="CAF4039032.1"/>
    </source>
</evidence>